<evidence type="ECO:0000256" key="2">
    <source>
        <dbReference type="ARBA" id="ARBA00022705"/>
    </source>
</evidence>
<comment type="similarity">
    <text evidence="8">Belongs to the helicase family. PriA subfamily.</text>
</comment>
<comment type="subunit">
    <text evidence="8">Component of the replication restart primosome.</text>
</comment>
<feature type="binding site" evidence="8">
    <location>
        <position position="640"/>
    </location>
    <ligand>
        <name>Zn(2+)</name>
        <dbReference type="ChEBI" id="CHEBI:29105"/>
        <label>1</label>
    </ligand>
</feature>
<dbReference type="Gene3D" id="3.40.1440.60">
    <property type="entry name" value="PriA, 3(prime) DNA-binding domain"/>
    <property type="match status" value="1"/>
</dbReference>
<keyword evidence="6 8" id="KW-0067">ATP-binding</keyword>
<evidence type="ECO:0000256" key="6">
    <source>
        <dbReference type="ARBA" id="ARBA00022840"/>
    </source>
</evidence>
<protein>
    <recommendedName>
        <fullName evidence="8">Probable replication restart protein PriA</fullName>
    </recommendedName>
    <alternativeName>
        <fullName evidence="8">Putative ATP-dependent DNA helicase PriA</fullName>
    </alternativeName>
</protein>
<evidence type="ECO:0000256" key="3">
    <source>
        <dbReference type="ARBA" id="ARBA00022723"/>
    </source>
</evidence>
<dbReference type="PANTHER" id="PTHR30580">
    <property type="entry name" value="PRIMOSOMAL PROTEIN N"/>
    <property type="match status" value="1"/>
</dbReference>
<feature type="binding site" evidence="8">
    <location>
        <position position="628"/>
    </location>
    <ligand>
        <name>Zn(2+)</name>
        <dbReference type="ChEBI" id="CHEBI:29105"/>
        <label>2</label>
    </ligand>
</feature>
<keyword evidence="4 8" id="KW-0547">Nucleotide-binding</keyword>
<dbReference type="InterPro" id="IPR041222">
    <property type="entry name" value="PriA_3primeBD"/>
</dbReference>
<keyword evidence="2 8" id="KW-0235">DNA replication</keyword>
<feature type="compositionally biased region" description="Acidic residues" evidence="9">
    <location>
        <begin position="195"/>
        <end position="207"/>
    </location>
</feature>
<feature type="binding site" evidence="8">
    <location>
        <position position="516"/>
    </location>
    <ligand>
        <name>Zn(2+)</name>
        <dbReference type="ChEBI" id="CHEBI:29105"/>
        <label>1</label>
    </ligand>
</feature>
<keyword evidence="5 8" id="KW-0862">Zinc</keyword>
<comment type="cofactor">
    <cofactor evidence="8">
        <name>Zn(2+)</name>
        <dbReference type="ChEBI" id="CHEBI:29105"/>
    </cofactor>
    <text evidence="8">Binds 2 zinc ions per subunit.</text>
</comment>
<evidence type="ECO:0000256" key="4">
    <source>
        <dbReference type="ARBA" id="ARBA00022741"/>
    </source>
</evidence>
<dbReference type="Gene3D" id="3.40.50.300">
    <property type="entry name" value="P-loop containing nucleotide triphosphate hydrolases"/>
    <property type="match status" value="1"/>
</dbReference>
<dbReference type="PANTHER" id="PTHR30580:SF0">
    <property type="entry name" value="PRIMOSOMAL PROTEIN N"/>
    <property type="match status" value="1"/>
</dbReference>
<evidence type="ECO:0000313" key="11">
    <source>
        <dbReference type="EMBL" id="MEN3538537.1"/>
    </source>
</evidence>
<evidence type="ECO:0000256" key="7">
    <source>
        <dbReference type="ARBA" id="ARBA00023125"/>
    </source>
</evidence>
<comment type="caution">
    <text evidence="8">As this protein does not have any detectable helicase domains, it probably does not have helicase activity.</text>
</comment>
<evidence type="ECO:0000256" key="9">
    <source>
        <dbReference type="SAM" id="MobiDB-lite"/>
    </source>
</evidence>
<dbReference type="InterPro" id="IPR005259">
    <property type="entry name" value="PriA"/>
</dbReference>
<name>A0ABV0ATD3_9ACTN</name>
<feature type="compositionally biased region" description="Basic and acidic residues" evidence="9">
    <location>
        <begin position="110"/>
        <end position="122"/>
    </location>
</feature>
<keyword evidence="3 8" id="KW-0479">Metal-binding</keyword>
<comment type="caution">
    <text evidence="11">The sequence shown here is derived from an EMBL/GenBank/DDBJ whole genome shotgun (WGS) entry which is preliminary data.</text>
</comment>
<dbReference type="HAMAP" id="MF_00983">
    <property type="entry name" value="PriA"/>
    <property type="match status" value="1"/>
</dbReference>
<evidence type="ECO:0000256" key="5">
    <source>
        <dbReference type="ARBA" id="ARBA00022833"/>
    </source>
</evidence>
<evidence type="ECO:0000313" key="12">
    <source>
        <dbReference type="Proteomes" id="UP001447516"/>
    </source>
</evidence>
<feature type="region of interest" description="Disordered" evidence="9">
    <location>
        <begin position="529"/>
        <end position="567"/>
    </location>
</feature>
<dbReference type="EMBL" id="JBDJAW010000024">
    <property type="protein sequence ID" value="MEN3538537.1"/>
    <property type="molecule type" value="Genomic_DNA"/>
</dbReference>
<dbReference type="Pfam" id="PF17764">
    <property type="entry name" value="PriA_3primeBD"/>
    <property type="match status" value="1"/>
</dbReference>
<dbReference type="InterPro" id="IPR042115">
    <property type="entry name" value="PriA_3primeBD_sf"/>
</dbReference>
<feature type="binding site" evidence="8">
    <location>
        <position position="525"/>
    </location>
    <ligand>
        <name>Zn(2+)</name>
        <dbReference type="ChEBI" id="CHEBI:29105"/>
        <label>2</label>
    </ligand>
</feature>
<feature type="compositionally biased region" description="Pro residues" evidence="9">
    <location>
        <begin position="530"/>
        <end position="539"/>
    </location>
</feature>
<organism evidence="11 12">
    <name type="scientific">Microbispora maris</name>
    <dbReference type="NCBI Taxonomy" id="3144104"/>
    <lineage>
        <taxon>Bacteria</taxon>
        <taxon>Bacillati</taxon>
        <taxon>Actinomycetota</taxon>
        <taxon>Actinomycetes</taxon>
        <taxon>Streptosporangiales</taxon>
        <taxon>Streptosporangiaceae</taxon>
        <taxon>Microbispora</taxon>
    </lineage>
</organism>
<accession>A0ABV0ATD3</accession>
<dbReference type="Proteomes" id="UP001447516">
    <property type="component" value="Unassembled WGS sequence"/>
</dbReference>
<keyword evidence="12" id="KW-1185">Reference proteome</keyword>
<feature type="compositionally biased region" description="Basic and acidic residues" evidence="9">
    <location>
        <begin position="162"/>
        <end position="178"/>
    </location>
</feature>
<comment type="caution">
    <text evidence="8">Lacks conserved residue(s) required for the propagation of feature annotation.</text>
</comment>
<keyword evidence="7 8" id="KW-0238">DNA-binding</keyword>
<dbReference type="InterPro" id="IPR027417">
    <property type="entry name" value="P-loop_NTPase"/>
</dbReference>
<reference evidence="11 12" key="1">
    <citation type="submission" date="2024-05" db="EMBL/GenBank/DDBJ databases">
        <title>Microbispora sp.ZYX-F-249.</title>
        <authorList>
            <person name="Xie H."/>
        </authorList>
    </citation>
    <scope>NUCLEOTIDE SEQUENCE [LARGE SCALE GENOMIC DNA]</scope>
    <source>
        <strain evidence="11 12">ZYX-F-249</strain>
    </source>
</reference>
<evidence type="ECO:0000256" key="8">
    <source>
        <dbReference type="HAMAP-Rule" id="MF_00983"/>
    </source>
</evidence>
<feature type="binding site" evidence="8">
    <location>
        <position position="519"/>
    </location>
    <ligand>
        <name>Zn(2+)</name>
        <dbReference type="ChEBI" id="CHEBI:29105"/>
        <label>1</label>
    </ligand>
</feature>
<feature type="region of interest" description="Disordered" evidence="9">
    <location>
        <begin position="110"/>
        <end position="262"/>
    </location>
</feature>
<gene>
    <name evidence="8" type="primary">priA</name>
    <name evidence="11" type="ORF">AAH991_25730</name>
</gene>
<comment type="function">
    <text evidence="8">Initiates the restart of stalled replication forks, which reloads the replicative helicase on sites other than the origin of replication. Recognizes and binds to abandoned replication forks and remodels them to uncover a helicase loading site. Promotes assembly of the primosome at these replication forks.</text>
</comment>
<feature type="binding site" evidence="8">
    <location>
        <position position="637"/>
    </location>
    <ligand>
        <name>Zn(2+)</name>
        <dbReference type="ChEBI" id="CHEBI:29105"/>
        <label>1</label>
    </ligand>
</feature>
<keyword evidence="1 8" id="KW-0639">Primosome</keyword>
<evidence type="ECO:0000259" key="10">
    <source>
        <dbReference type="Pfam" id="PF17764"/>
    </source>
</evidence>
<proteinExistence type="inferred from homology"/>
<evidence type="ECO:0000256" key="1">
    <source>
        <dbReference type="ARBA" id="ARBA00022515"/>
    </source>
</evidence>
<feature type="domain" description="Primosomal protein N' 3' DNA-binding" evidence="10">
    <location>
        <begin position="5"/>
        <end position="104"/>
    </location>
</feature>
<sequence>MPVARVVVDTPLPHLDRPFDYLVPSTLDAEAVPGCRVRVRFAGQLADGYLLERLADSEHTGRLSFLERVISPEPVLTADIARLARAVADRYAGTMPDILRLAVPPRHARVESEAKAPARRAESAGGEVPAPAAQRVRATPDTGGAPSAEGGEIAGQEPVQEDTAHARTTHGDAIRADTADAGTARAREGAAPDDTAPDDTAPDDTVPDDTVRKETAGAGTARTDGARAEGAHEGAAPDDTAPDDTAREAVTGEGTPGGTAGRRAARAYGDAWRAYPAGASFLEALAEGRAPRAVWTALPGTDAGGPSWPHAIAAAARATLDGGRGVVVAVPDGKDVALVTAALGETPHVAITADLGPAERYRRWLKALRGEVGIVVGNRPAAYAPVARLGLAVVWDDGDDLHAERHAPYPHTREVLGLRAHQAGAGLLVGGYARTAEATALVETGWAAPLVPDRAAVRARAPRVRPAGDDAELARDQAARAARLPSVAWRALREGLEHGPVLVQVPRRGYLPALACRHCRAPARCSGLPPARPAPPPDAAPGGAAARGGDARGRDGTGPGRGPGVLPAVRGAEVRTDAHGAGAGTGPAGGRARMLAEPVPAESPATGPVCSGPLALRGGHAVPYCRWCGRIAGDWRCPSCGGTGVRAVIVGARRTAEELGRAFPSVAVRTSGRDGVLATVSGAPALVVATPGAEPVPDGGYAAAVLLDGWALLGRPDLRAAEEALRRWTNAAALLRPAGELVVLADAAVPAVQALLRWDPVTFSERELDERAELGFPPAVRMATLTGPAAAIRETLADAVLPPGAQILGPVPVEGGPERAMVRVPRHLGSALARALKGASGVRSARKAPDVVRVNIDPLDLI</sequence>
<feature type="binding site" evidence="8">
    <location>
        <position position="625"/>
    </location>
    <ligand>
        <name>Zn(2+)</name>
        <dbReference type="ChEBI" id="CHEBI:29105"/>
        <label>2</label>
    </ligand>
</feature>